<keyword evidence="4" id="KW-0479">Metal-binding</keyword>
<keyword evidence="7" id="KW-0460">Magnesium</keyword>
<dbReference type="SUPFAM" id="SSF56219">
    <property type="entry name" value="DNase I-like"/>
    <property type="match status" value="1"/>
</dbReference>
<keyword evidence="11" id="KW-0255">Endonuclease</keyword>
<keyword evidence="8" id="KW-0234">DNA repair</keyword>
<dbReference type="Gene3D" id="3.60.10.10">
    <property type="entry name" value="Endonuclease/exonuclease/phosphatase"/>
    <property type="match status" value="1"/>
</dbReference>
<dbReference type="PANTHER" id="PTHR15822">
    <property type="entry name" value="TRAF AND TNF RECEPTOR-ASSOCIATED PROTEIN"/>
    <property type="match status" value="1"/>
</dbReference>
<evidence type="ECO:0000256" key="5">
    <source>
        <dbReference type="ARBA" id="ARBA00022763"/>
    </source>
</evidence>
<evidence type="ECO:0000256" key="1">
    <source>
        <dbReference type="ARBA" id="ARBA00001936"/>
    </source>
</evidence>
<evidence type="ECO:0000256" key="6">
    <source>
        <dbReference type="ARBA" id="ARBA00022801"/>
    </source>
</evidence>
<dbReference type="Pfam" id="PF03372">
    <property type="entry name" value="Exo_endo_phos"/>
    <property type="match status" value="1"/>
</dbReference>
<sequence>MKRSVRRILSAAAGVIGAAVTAAALLLIILSVREYRPKERETVKISNNPDQKISENQEISVLTWNTGYGALSETEDFFMDGGEKVRPDHKELVTDNIEAMKKVIKKSGAQVVFLQEVDRNSKRSYYINETEAFSDGWNGSTGYARNFLCDYIPYPLPTIGKADAGLLTLNQFQSDQAERISLPTPFSWPVRICQLKRCLFLERVPIEGSSRQVVFVNLHLEAYDDGSGKEAQTKLLAQVLEEEYEAGNYVIAGGDFNQTFEQVDADKYPVWDDDNFQAGKVEEDLFEEGWQFAADDSLPTCRLLNRPYDRSDKKTQFYVIDGFILSPNVKLEQVKTLNEDFKNSDHNPVQIKIKLK</sequence>
<dbReference type="EMBL" id="BLYI01000027">
    <property type="protein sequence ID" value="GFO84766.1"/>
    <property type="molecule type" value="Genomic_DNA"/>
</dbReference>
<comment type="cofactor">
    <cofactor evidence="1">
        <name>Mn(2+)</name>
        <dbReference type="ChEBI" id="CHEBI:29035"/>
    </cofactor>
</comment>
<dbReference type="InterPro" id="IPR036691">
    <property type="entry name" value="Endo/exonu/phosph_ase_sf"/>
</dbReference>
<dbReference type="GO" id="GO:0016787">
    <property type="term" value="F:hydrolase activity"/>
    <property type="evidence" value="ECO:0007669"/>
    <property type="project" value="UniProtKB-KW"/>
</dbReference>
<dbReference type="GO" id="GO:0006281">
    <property type="term" value="P:DNA repair"/>
    <property type="evidence" value="ECO:0007669"/>
    <property type="project" value="UniProtKB-KW"/>
</dbReference>
<evidence type="ECO:0000256" key="8">
    <source>
        <dbReference type="ARBA" id="ARBA00023204"/>
    </source>
</evidence>
<proteinExistence type="predicted"/>
<reference evidence="11" key="1">
    <citation type="submission" date="2020-06" db="EMBL/GenBank/DDBJ databases">
        <title>Characterization of fructooligosaccharide metabolism and fructooligosaccharide-degrading enzymes in human commensal butyrate producers.</title>
        <authorList>
            <person name="Tanno H."/>
            <person name="Fujii T."/>
            <person name="Hirano K."/>
            <person name="Maeno S."/>
            <person name="Tonozuka T."/>
            <person name="Sakamoto M."/>
            <person name="Ohkuma M."/>
            <person name="Tochio T."/>
            <person name="Endo A."/>
        </authorList>
    </citation>
    <scope>NUCLEOTIDE SEQUENCE</scope>
    <source>
        <strain evidence="11">JCM 17466</strain>
    </source>
</reference>
<accession>A0A916Q806</accession>
<dbReference type="GO" id="GO:0046872">
    <property type="term" value="F:metal ion binding"/>
    <property type="evidence" value="ECO:0007669"/>
    <property type="project" value="UniProtKB-KW"/>
</dbReference>
<evidence type="ECO:0000256" key="9">
    <source>
        <dbReference type="SAM" id="Phobius"/>
    </source>
</evidence>
<dbReference type="InterPro" id="IPR051547">
    <property type="entry name" value="TDP2-like"/>
</dbReference>
<evidence type="ECO:0000256" key="2">
    <source>
        <dbReference type="ARBA" id="ARBA00001946"/>
    </source>
</evidence>
<evidence type="ECO:0000313" key="11">
    <source>
        <dbReference type="EMBL" id="GFO84766.1"/>
    </source>
</evidence>
<organism evidence="11 12">
    <name type="scientific">Anaerostipes butyraticus</name>
    <dbReference type="NCBI Taxonomy" id="645466"/>
    <lineage>
        <taxon>Bacteria</taxon>
        <taxon>Bacillati</taxon>
        <taxon>Bacillota</taxon>
        <taxon>Clostridia</taxon>
        <taxon>Lachnospirales</taxon>
        <taxon>Lachnospiraceae</taxon>
        <taxon>Anaerostipes</taxon>
    </lineage>
</organism>
<dbReference type="PANTHER" id="PTHR15822:SF4">
    <property type="entry name" value="TYROSYL-DNA PHOSPHODIESTERASE 2"/>
    <property type="match status" value="1"/>
</dbReference>
<keyword evidence="6" id="KW-0378">Hydrolase</keyword>
<name>A0A916Q806_9FIRM</name>
<dbReference type="RefSeq" id="WP_201310485.1">
    <property type="nucleotide sequence ID" value="NZ_BLYI01000027.1"/>
</dbReference>
<evidence type="ECO:0000256" key="7">
    <source>
        <dbReference type="ARBA" id="ARBA00022842"/>
    </source>
</evidence>
<feature type="transmembrane region" description="Helical" evidence="9">
    <location>
        <begin position="12"/>
        <end position="32"/>
    </location>
</feature>
<keyword evidence="9" id="KW-1133">Transmembrane helix</keyword>
<dbReference type="GO" id="GO:0004519">
    <property type="term" value="F:endonuclease activity"/>
    <property type="evidence" value="ECO:0007669"/>
    <property type="project" value="UniProtKB-KW"/>
</dbReference>
<dbReference type="AlphaFoldDB" id="A0A916Q806"/>
<keyword evidence="9" id="KW-0472">Membrane</keyword>
<dbReference type="InterPro" id="IPR005135">
    <property type="entry name" value="Endo/exonuclease/phosphatase"/>
</dbReference>
<comment type="cofactor">
    <cofactor evidence="2">
        <name>Mg(2+)</name>
        <dbReference type="ChEBI" id="CHEBI:18420"/>
    </cofactor>
</comment>
<protein>
    <submittedName>
        <fullName evidence="11">Endonuclease subunit UvrC</fullName>
    </submittedName>
</protein>
<evidence type="ECO:0000256" key="3">
    <source>
        <dbReference type="ARBA" id="ARBA00022722"/>
    </source>
</evidence>
<keyword evidence="9" id="KW-0812">Transmembrane</keyword>
<comment type="caution">
    <text evidence="11">The sequence shown here is derived from an EMBL/GenBank/DDBJ whole genome shotgun (WGS) entry which is preliminary data.</text>
</comment>
<feature type="domain" description="Endonuclease/exonuclease/phosphatase" evidence="10">
    <location>
        <begin position="62"/>
        <end position="259"/>
    </location>
</feature>
<evidence type="ECO:0000259" key="10">
    <source>
        <dbReference type="Pfam" id="PF03372"/>
    </source>
</evidence>
<evidence type="ECO:0000313" key="12">
    <source>
        <dbReference type="Proteomes" id="UP000613208"/>
    </source>
</evidence>
<keyword evidence="3" id="KW-0540">Nuclease</keyword>
<keyword evidence="12" id="KW-1185">Reference proteome</keyword>
<keyword evidence="5" id="KW-0227">DNA damage</keyword>
<gene>
    <name evidence="11" type="ORF">ANBU17_11130</name>
</gene>
<dbReference type="Proteomes" id="UP000613208">
    <property type="component" value="Unassembled WGS sequence"/>
</dbReference>
<evidence type="ECO:0000256" key="4">
    <source>
        <dbReference type="ARBA" id="ARBA00022723"/>
    </source>
</evidence>